<protein>
    <submittedName>
        <fullName evidence="2">Uncharacterized protein</fullName>
    </submittedName>
</protein>
<reference evidence="2 3" key="1">
    <citation type="journal article" date="2019" name="Nat. Med.">
        <title>A library of human gut bacterial isolates paired with longitudinal multiomics data enables mechanistic microbiome research.</title>
        <authorList>
            <person name="Poyet M."/>
            <person name="Groussin M."/>
            <person name="Gibbons S.M."/>
            <person name="Avila-Pacheco J."/>
            <person name="Jiang X."/>
            <person name="Kearney S.M."/>
            <person name="Perrotta A.R."/>
            <person name="Berdy B."/>
            <person name="Zhao S."/>
            <person name="Lieberman T.D."/>
            <person name="Swanson P.K."/>
            <person name="Smith M."/>
            <person name="Roesemann S."/>
            <person name="Alexander J.E."/>
            <person name="Rich S.A."/>
            <person name="Livny J."/>
            <person name="Vlamakis H."/>
            <person name="Clish C."/>
            <person name="Bullock K."/>
            <person name="Deik A."/>
            <person name="Scott J."/>
            <person name="Pierce K.A."/>
            <person name="Xavier R.J."/>
            <person name="Alm E.J."/>
        </authorList>
    </citation>
    <scope>NUCLEOTIDE SEQUENCE [LARGE SCALE GENOMIC DNA]</scope>
    <source>
        <strain evidence="2 3">BIOML-A3</strain>
    </source>
</reference>
<evidence type="ECO:0000313" key="3">
    <source>
        <dbReference type="Proteomes" id="UP000431304"/>
    </source>
</evidence>
<keyword evidence="1" id="KW-1133">Transmembrane helix</keyword>
<evidence type="ECO:0000313" key="2">
    <source>
        <dbReference type="EMBL" id="MSD16369.1"/>
    </source>
</evidence>
<gene>
    <name evidence="2" type="ORF">GKE72_09885</name>
</gene>
<name>A0A844E1B0_EUBRA</name>
<organism evidence="2 3">
    <name type="scientific">Eubacterium ramulus</name>
    <dbReference type="NCBI Taxonomy" id="39490"/>
    <lineage>
        <taxon>Bacteria</taxon>
        <taxon>Bacillati</taxon>
        <taxon>Bacillota</taxon>
        <taxon>Clostridia</taxon>
        <taxon>Eubacteriales</taxon>
        <taxon>Eubacteriaceae</taxon>
        <taxon>Eubacterium</taxon>
    </lineage>
</organism>
<comment type="caution">
    <text evidence="2">The sequence shown here is derived from an EMBL/GenBank/DDBJ whole genome shotgun (WGS) entry which is preliminary data.</text>
</comment>
<keyword evidence="1" id="KW-0472">Membrane</keyword>
<sequence>MRAKKREFKKKVVLSTGSIFVCTCIVALIFSWNEKPTEVFTYIIPTAGGVFGAAVIWYLKAVQLENGIKIQLGMIKKLIDMGEENPAEEIKERTIQKMKDKTEALIDEALEPTEIQNF</sequence>
<proteinExistence type="predicted"/>
<evidence type="ECO:0000256" key="1">
    <source>
        <dbReference type="SAM" id="Phobius"/>
    </source>
</evidence>
<dbReference type="RefSeq" id="WP_154314739.1">
    <property type="nucleotide sequence ID" value="NZ_WKRA01000014.1"/>
</dbReference>
<dbReference type="AlphaFoldDB" id="A0A844E1B0"/>
<feature type="transmembrane region" description="Helical" evidence="1">
    <location>
        <begin position="12"/>
        <end position="33"/>
    </location>
</feature>
<keyword evidence="1" id="KW-0812">Transmembrane</keyword>
<accession>A0A844E1B0</accession>
<dbReference type="Proteomes" id="UP000431304">
    <property type="component" value="Unassembled WGS sequence"/>
</dbReference>
<feature type="transmembrane region" description="Helical" evidence="1">
    <location>
        <begin position="39"/>
        <end position="59"/>
    </location>
</feature>
<dbReference type="EMBL" id="WKRA01000014">
    <property type="protein sequence ID" value="MSD16369.1"/>
    <property type="molecule type" value="Genomic_DNA"/>
</dbReference>